<dbReference type="Pfam" id="PF00050">
    <property type="entry name" value="Kazal_1"/>
    <property type="match status" value="1"/>
</dbReference>
<organism evidence="3 4">
    <name type="scientific">Chilo suppressalis</name>
    <name type="common">Asiatic rice borer moth</name>
    <dbReference type="NCBI Taxonomy" id="168631"/>
    <lineage>
        <taxon>Eukaryota</taxon>
        <taxon>Metazoa</taxon>
        <taxon>Ecdysozoa</taxon>
        <taxon>Arthropoda</taxon>
        <taxon>Hexapoda</taxon>
        <taxon>Insecta</taxon>
        <taxon>Pterygota</taxon>
        <taxon>Neoptera</taxon>
        <taxon>Endopterygota</taxon>
        <taxon>Lepidoptera</taxon>
        <taxon>Glossata</taxon>
        <taxon>Ditrysia</taxon>
        <taxon>Pyraloidea</taxon>
        <taxon>Crambidae</taxon>
        <taxon>Crambinae</taxon>
        <taxon>Chilo</taxon>
    </lineage>
</organism>
<feature type="domain" description="Kazal-like" evidence="2">
    <location>
        <begin position="100"/>
        <end position="153"/>
    </location>
</feature>
<keyword evidence="4" id="KW-1185">Reference proteome</keyword>
<evidence type="ECO:0000313" key="3">
    <source>
        <dbReference type="EMBL" id="CAH0399730.1"/>
    </source>
</evidence>
<protein>
    <recommendedName>
        <fullName evidence="2">Kazal-like domain-containing protein</fullName>
    </recommendedName>
</protein>
<dbReference type="Pfam" id="PF07648">
    <property type="entry name" value="Kazal_2"/>
    <property type="match status" value="1"/>
</dbReference>
<dbReference type="SUPFAM" id="SSF100895">
    <property type="entry name" value="Kazal-type serine protease inhibitors"/>
    <property type="match status" value="2"/>
</dbReference>
<dbReference type="PROSITE" id="PS51465">
    <property type="entry name" value="KAZAL_2"/>
    <property type="match status" value="2"/>
</dbReference>
<keyword evidence="1" id="KW-0732">Signal</keyword>
<dbReference type="PANTHER" id="PTHR21179">
    <property type="entry name" value="SERINE-TYPE ENDOPEPTIDASE INHIBITOR"/>
    <property type="match status" value="1"/>
</dbReference>
<feature type="signal peptide" evidence="1">
    <location>
        <begin position="1"/>
        <end position="19"/>
    </location>
</feature>
<dbReference type="InterPro" id="IPR039932">
    <property type="entry name" value="Spink4-like"/>
</dbReference>
<dbReference type="SMART" id="SM00280">
    <property type="entry name" value="KAZAL"/>
    <property type="match status" value="2"/>
</dbReference>
<evidence type="ECO:0000313" key="4">
    <source>
        <dbReference type="Proteomes" id="UP001153292"/>
    </source>
</evidence>
<sequence length="153" mass="16820">MAKLLLFIVVLVYTSKSLGKTISNNSLHSLLPPNYESDEEECIWQCAKTSQFDPVCGSNGVTYWNIGHLYCSQSCGVDVYPLHPPPCSPIVTSTTETNSLVDAEECIRSCPRTKEYNPVCGSNRVQYENIGHLTCAQLCGVDVTLTHPAPCDF</sequence>
<accession>A0ABN8AXD3</accession>
<proteinExistence type="predicted"/>
<dbReference type="EMBL" id="OU963908">
    <property type="protein sequence ID" value="CAH0399730.1"/>
    <property type="molecule type" value="Genomic_DNA"/>
</dbReference>
<dbReference type="InterPro" id="IPR036058">
    <property type="entry name" value="Kazal_dom_sf"/>
</dbReference>
<dbReference type="PANTHER" id="PTHR21179:SF1">
    <property type="entry name" value="KAZ1-TYPE SERINE PROTEASE INHIBITOR-LIKE PROTEIN TYPE EPSILON-RELATED"/>
    <property type="match status" value="1"/>
</dbReference>
<evidence type="ECO:0000259" key="2">
    <source>
        <dbReference type="PROSITE" id="PS51465"/>
    </source>
</evidence>
<dbReference type="Proteomes" id="UP001153292">
    <property type="component" value="Chromosome 15"/>
</dbReference>
<name>A0ABN8AXD3_CHISP</name>
<dbReference type="Gene3D" id="3.30.60.30">
    <property type="match status" value="2"/>
</dbReference>
<dbReference type="InterPro" id="IPR002350">
    <property type="entry name" value="Kazal_dom"/>
</dbReference>
<gene>
    <name evidence="3" type="ORF">CHILSU_LOCUS2889</name>
</gene>
<reference evidence="3" key="1">
    <citation type="submission" date="2021-12" db="EMBL/GenBank/DDBJ databases">
        <authorList>
            <person name="King R."/>
        </authorList>
    </citation>
    <scope>NUCLEOTIDE SEQUENCE</scope>
</reference>
<feature type="domain" description="Kazal-like" evidence="2">
    <location>
        <begin position="36"/>
        <end position="89"/>
    </location>
</feature>
<feature type="chain" id="PRO_5046458989" description="Kazal-like domain-containing protein" evidence="1">
    <location>
        <begin position="20"/>
        <end position="153"/>
    </location>
</feature>
<evidence type="ECO:0000256" key="1">
    <source>
        <dbReference type="SAM" id="SignalP"/>
    </source>
</evidence>